<reference evidence="5" key="1">
    <citation type="journal article" date="2014" name="Int. J. Syst. Evol. Microbiol.">
        <title>Complete genome sequence of Corynebacterium casei LMG S-19264T (=DSM 44701T), isolated from a smear-ripened cheese.</title>
        <authorList>
            <consortium name="US DOE Joint Genome Institute (JGI-PGF)"/>
            <person name="Walter F."/>
            <person name="Albersmeier A."/>
            <person name="Kalinowski J."/>
            <person name="Ruckert C."/>
        </authorList>
    </citation>
    <scope>NUCLEOTIDE SEQUENCE</scope>
    <source>
        <strain evidence="5">JCM 13306</strain>
    </source>
</reference>
<dbReference type="InterPro" id="IPR001482">
    <property type="entry name" value="T2SS/T4SS_dom"/>
</dbReference>
<protein>
    <submittedName>
        <fullName evidence="5">Type II secretion system protein E</fullName>
    </submittedName>
</protein>
<keyword evidence="2" id="KW-0547">Nucleotide-binding</keyword>
<evidence type="ECO:0000256" key="3">
    <source>
        <dbReference type="ARBA" id="ARBA00022840"/>
    </source>
</evidence>
<dbReference type="InterPro" id="IPR003593">
    <property type="entry name" value="AAA+_ATPase"/>
</dbReference>
<comment type="similarity">
    <text evidence="1">Belongs to the GSP E family.</text>
</comment>
<keyword evidence="3" id="KW-0067">ATP-binding</keyword>
<sequence>MEQRQPAAARSVLAAATLPRGRLAFERVVAALLADDMVDPADRERIQFSASGARNASEVHPLVLLANLKLRAGQPPAGELGLERLTEWLATRTGMRYLRIDPTRVDVHAVAGVVSHAYARRHRILPLAVEPERVLVATSEPLALDWLADVQHLTRRRIDLVLVNPLDLHRYTMEFFGVTQSVRGARNDVRGSESSSGLPSFEQLVELGRAGDVTADDQHVVHIVDWLLQYAYEQRASDIHLEPRRDMGRMRFRIDGVLHKVFELPPNVMTAVVSRIKVLGRMDLGERRRPQDGRIKTRSPGGREVEMRLSTMPTAFGEKCVMRIFDPDAAFKDIEQLGFSPDEAAGWNALVNRPHGIVLVTGPTGSGKTTTLYSTLKRLATPDVNVCTVEDPIEMISPEFNQMQVQHNIDLDFAAGVRTLLRQDPDIIMIGEIRDLETAQMAVQASLTGHLVLSTLHTNDAPSAITRLLDLGVPHYLVASTLNGVLAQRLVRTLCPHCKRPHALDDADWAALREPGEALPARVTTYAPAGCLECRRTGYLGRVGLYELLPVTPALRALIRADMDLASFSRAARGEGLRTLRRTGLEKVAEGLTTIEEVLSVLPPAE</sequence>
<organism evidence="5 6">
    <name type="scientific">Xanthomonas boreopolis</name>
    <dbReference type="NCBI Taxonomy" id="86183"/>
    <lineage>
        <taxon>Bacteria</taxon>
        <taxon>Pseudomonadati</taxon>
        <taxon>Pseudomonadota</taxon>
        <taxon>Gammaproteobacteria</taxon>
        <taxon>Lysobacterales</taxon>
        <taxon>Lysobacteraceae</taxon>
        <taxon>Xanthomonas</taxon>
    </lineage>
</organism>
<dbReference type="EMBL" id="BNBA01000052">
    <property type="protein sequence ID" value="GHH61027.1"/>
    <property type="molecule type" value="Genomic_DNA"/>
</dbReference>
<dbReference type="FunFam" id="3.40.50.300:FF:000398">
    <property type="entry name" value="Type IV pilus assembly ATPase PilB"/>
    <property type="match status" value="1"/>
</dbReference>
<dbReference type="PANTHER" id="PTHR30258:SF13">
    <property type="entry name" value="SECRETION PATHWAY ATPASE-RELATED"/>
    <property type="match status" value="1"/>
</dbReference>
<dbReference type="RefSeq" id="WP_434030111.1">
    <property type="nucleotide sequence ID" value="NZ_BNBA01000052.1"/>
</dbReference>
<dbReference type="InterPro" id="IPR037257">
    <property type="entry name" value="T2SS_E_N_sf"/>
</dbReference>
<dbReference type="PANTHER" id="PTHR30258">
    <property type="entry name" value="TYPE II SECRETION SYSTEM PROTEIN GSPE-RELATED"/>
    <property type="match status" value="1"/>
</dbReference>
<name>A0A919KKA6_9XANT</name>
<keyword evidence="6" id="KW-1185">Reference proteome</keyword>
<reference evidence="5" key="2">
    <citation type="submission" date="2020-09" db="EMBL/GenBank/DDBJ databases">
        <authorList>
            <person name="Sun Q."/>
            <person name="Ohkuma M."/>
        </authorList>
    </citation>
    <scope>NUCLEOTIDE SEQUENCE</scope>
    <source>
        <strain evidence="5">JCM 13306</strain>
    </source>
</reference>
<evidence type="ECO:0000259" key="4">
    <source>
        <dbReference type="PROSITE" id="PS00662"/>
    </source>
</evidence>
<proteinExistence type="inferred from homology"/>
<dbReference type="InterPro" id="IPR007831">
    <property type="entry name" value="T2SS_GspE_N"/>
</dbReference>
<gene>
    <name evidence="5" type="primary">gspE</name>
    <name evidence="5" type="ORF">GCM10009090_37110</name>
</gene>
<dbReference type="SMART" id="SM00382">
    <property type="entry name" value="AAA"/>
    <property type="match status" value="1"/>
</dbReference>
<feature type="domain" description="Bacterial type II secretion system protein E" evidence="4">
    <location>
        <begin position="421"/>
        <end position="435"/>
    </location>
</feature>
<evidence type="ECO:0000313" key="6">
    <source>
        <dbReference type="Proteomes" id="UP000623958"/>
    </source>
</evidence>
<dbReference type="Gene3D" id="3.40.50.300">
    <property type="entry name" value="P-loop containing nucleotide triphosphate hydrolases"/>
    <property type="match status" value="1"/>
</dbReference>
<dbReference type="SUPFAM" id="SSF52540">
    <property type="entry name" value="P-loop containing nucleoside triphosphate hydrolases"/>
    <property type="match status" value="1"/>
</dbReference>
<dbReference type="Gene3D" id="3.30.450.90">
    <property type="match status" value="1"/>
</dbReference>
<dbReference type="Pfam" id="PF05157">
    <property type="entry name" value="MshEN"/>
    <property type="match status" value="1"/>
</dbReference>
<dbReference type="PROSITE" id="PS00662">
    <property type="entry name" value="T2SP_E"/>
    <property type="match status" value="1"/>
</dbReference>
<evidence type="ECO:0000313" key="5">
    <source>
        <dbReference type="EMBL" id="GHH61027.1"/>
    </source>
</evidence>
<evidence type="ECO:0000256" key="1">
    <source>
        <dbReference type="ARBA" id="ARBA00006611"/>
    </source>
</evidence>
<dbReference type="Pfam" id="PF00437">
    <property type="entry name" value="T2SSE"/>
    <property type="match status" value="1"/>
</dbReference>
<dbReference type="SUPFAM" id="SSF160246">
    <property type="entry name" value="EspE N-terminal domain-like"/>
    <property type="match status" value="1"/>
</dbReference>
<dbReference type="AlphaFoldDB" id="A0A919KKA6"/>
<accession>A0A919KKA6</accession>
<dbReference type="GO" id="GO:0005524">
    <property type="term" value="F:ATP binding"/>
    <property type="evidence" value="ECO:0007669"/>
    <property type="project" value="UniProtKB-KW"/>
</dbReference>
<evidence type="ECO:0000256" key="2">
    <source>
        <dbReference type="ARBA" id="ARBA00022741"/>
    </source>
</evidence>
<dbReference type="Proteomes" id="UP000623958">
    <property type="component" value="Unassembled WGS sequence"/>
</dbReference>
<dbReference type="InterPro" id="IPR027417">
    <property type="entry name" value="P-loop_NTPase"/>
</dbReference>
<comment type="caution">
    <text evidence="5">The sequence shown here is derived from an EMBL/GenBank/DDBJ whole genome shotgun (WGS) entry which is preliminary data.</text>
</comment>
<dbReference type="CDD" id="cd01129">
    <property type="entry name" value="PulE-GspE-like"/>
    <property type="match status" value="1"/>
</dbReference>
<dbReference type="Gene3D" id="3.30.300.160">
    <property type="entry name" value="Type II secretion system, protein E, N-terminal domain"/>
    <property type="match status" value="1"/>
</dbReference>
<dbReference type="GO" id="GO:0016887">
    <property type="term" value="F:ATP hydrolysis activity"/>
    <property type="evidence" value="ECO:0007669"/>
    <property type="project" value="TreeGrafter"/>
</dbReference>
<dbReference type="GO" id="GO:0005886">
    <property type="term" value="C:plasma membrane"/>
    <property type="evidence" value="ECO:0007669"/>
    <property type="project" value="TreeGrafter"/>
</dbReference>